<name>V8N3T8_OPHHA</name>
<gene>
    <name evidence="2" type="primary">NBEAL1</name>
    <name evidence="2" type="ORF">L345_17758</name>
</gene>
<protein>
    <submittedName>
        <fullName evidence="2">Neurobeachin-like protein 1</fullName>
    </submittedName>
</protein>
<dbReference type="GO" id="GO:0005829">
    <property type="term" value="C:cytosol"/>
    <property type="evidence" value="ECO:0007669"/>
    <property type="project" value="TreeGrafter"/>
</dbReference>
<accession>V8N3T8</accession>
<evidence type="ECO:0000313" key="2">
    <source>
        <dbReference type="EMBL" id="ETE56531.1"/>
    </source>
</evidence>
<reference evidence="2 3" key="1">
    <citation type="journal article" date="2013" name="Proc. Natl. Acad. Sci. U.S.A.">
        <title>The king cobra genome reveals dynamic gene evolution and adaptation in the snake venom system.</title>
        <authorList>
            <person name="Vonk F.J."/>
            <person name="Casewell N.R."/>
            <person name="Henkel C.V."/>
            <person name="Heimberg A.M."/>
            <person name="Jansen H.J."/>
            <person name="McCleary R.J."/>
            <person name="Kerkkamp H.M."/>
            <person name="Vos R.A."/>
            <person name="Guerreiro I."/>
            <person name="Calvete J.J."/>
            <person name="Wuster W."/>
            <person name="Woods A.E."/>
            <person name="Logan J.M."/>
            <person name="Harrison R.A."/>
            <person name="Castoe T.A."/>
            <person name="de Koning A.P."/>
            <person name="Pollock D.D."/>
            <person name="Yandell M."/>
            <person name="Calderon D."/>
            <person name="Renjifo C."/>
            <person name="Currier R.B."/>
            <person name="Salgado D."/>
            <person name="Pla D."/>
            <person name="Sanz L."/>
            <person name="Hyder A.S."/>
            <person name="Ribeiro J.M."/>
            <person name="Arntzen J.W."/>
            <person name="van den Thillart G.E."/>
            <person name="Boetzer M."/>
            <person name="Pirovano W."/>
            <person name="Dirks R.P."/>
            <person name="Spaink H.P."/>
            <person name="Duboule D."/>
            <person name="McGlinn E."/>
            <person name="Kini R.M."/>
            <person name="Richardson M.K."/>
        </authorList>
    </citation>
    <scope>NUCLEOTIDE SEQUENCE</scope>
    <source>
        <tissue evidence="2">Blood</tissue>
    </source>
</reference>
<dbReference type="InterPro" id="IPR050865">
    <property type="entry name" value="BEACH_Domain"/>
</dbReference>
<dbReference type="GO" id="GO:0008104">
    <property type="term" value="P:intracellular protein localization"/>
    <property type="evidence" value="ECO:0007669"/>
    <property type="project" value="TreeGrafter"/>
</dbReference>
<dbReference type="OrthoDB" id="26681at2759"/>
<evidence type="ECO:0000313" key="3">
    <source>
        <dbReference type="Proteomes" id="UP000018936"/>
    </source>
</evidence>
<dbReference type="Pfam" id="PF16057">
    <property type="entry name" value="DUF4800"/>
    <property type="match status" value="1"/>
</dbReference>
<dbReference type="PANTHER" id="PTHR13743">
    <property type="entry name" value="BEIGE/BEACH-RELATED"/>
    <property type="match status" value="1"/>
</dbReference>
<comment type="caution">
    <text evidence="2">The sequence shown here is derived from an EMBL/GenBank/DDBJ whole genome shotgun (WGS) entry which is preliminary data.</text>
</comment>
<evidence type="ECO:0000256" key="1">
    <source>
        <dbReference type="ARBA" id="ARBA00022574"/>
    </source>
</evidence>
<organism evidence="2 3">
    <name type="scientific">Ophiophagus hannah</name>
    <name type="common">King cobra</name>
    <name type="synonym">Naja hannah</name>
    <dbReference type="NCBI Taxonomy" id="8665"/>
    <lineage>
        <taxon>Eukaryota</taxon>
        <taxon>Metazoa</taxon>
        <taxon>Chordata</taxon>
        <taxon>Craniata</taxon>
        <taxon>Vertebrata</taxon>
        <taxon>Euteleostomi</taxon>
        <taxon>Lepidosauria</taxon>
        <taxon>Squamata</taxon>
        <taxon>Bifurcata</taxon>
        <taxon>Unidentata</taxon>
        <taxon>Episquamata</taxon>
        <taxon>Toxicofera</taxon>
        <taxon>Serpentes</taxon>
        <taxon>Colubroidea</taxon>
        <taxon>Elapidae</taxon>
        <taxon>Elapinae</taxon>
        <taxon>Ophiophagus</taxon>
    </lineage>
</organism>
<keyword evidence="3" id="KW-1185">Reference proteome</keyword>
<dbReference type="GO" id="GO:0019901">
    <property type="term" value="F:protein kinase binding"/>
    <property type="evidence" value="ECO:0007669"/>
    <property type="project" value="TreeGrafter"/>
</dbReference>
<dbReference type="PANTHER" id="PTHR13743:SF115">
    <property type="entry name" value="NEUROBEACHIN-LIKE PROTEIN 1"/>
    <property type="match status" value="1"/>
</dbReference>
<sequence length="88" mass="10650">MRYNGMLKQLNNQHTTTLRQWRTAKLYLTCEQGPWAERKPNLIHWKLSNVENYSRMRLKLVQNYNFNSHQEASALRDNLGEAKWLWCL</sequence>
<dbReference type="AlphaFoldDB" id="V8N3T8"/>
<dbReference type="Proteomes" id="UP000018936">
    <property type="component" value="Unassembled WGS sequence"/>
</dbReference>
<dbReference type="GO" id="GO:0016020">
    <property type="term" value="C:membrane"/>
    <property type="evidence" value="ECO:0007669"/>
    <property type="project" value="TreeGrafter"/>
</dbReference>
<dbReference type="EMBL" id="AZIM01019246">
    <property type="protein sequence ID" value="ETE56531.1"/>
    <property type="molecule type" value="Genomic_DNA"/>
</dbReference>
<keyword evidence="1" id="KW-0853">WD repeat</keyword>
<proteinExistence type="predicted"/>